<evidence type="ECO:0000313" key="1">
    <source>
        <dbReference type="EMBL" id="SDJ61573.1"/>
    </source>
</evidence>
<evidence type="ECO:0000313" key="2">
    <source>
        <dbReference type="Proteomes" id="UP000198803"/>
    </source>
</evidence>
<evidence type="ECO:0008006" key="3">
    <source>
        <dbReference type="Google" id="ProtNLM"/>
    </source>
</evidence>
<sequence length="102" mass="11320">MGFPPVNLAEPKRVIFSTPLYATCMSVDGLWSTNCLVLSVWDTGAQLEVSLPGDLTEFYLLFTSPPRSVSRQCRRVSTRGKVIEVAYLRKQPAFQLNAGLVL</sequence>
<organism evidence="1 2">
    <name type="scientific">Bradyrhizobium ottawaense</name>
    <dbReference type="NCBI Taxonomy" id="931866"/>
    <lineage>
        <taxon>Bacteria</taxon>
        <taxon>Pseudomonadati</taxon>
        <taxon>Pseudomonadota</taxon>
        <taxon>Alphaproteobacteria</taxon>
        <taxon>Hyphomicrobiales</taxon>
        <taxon>Nitrobacteraceae</taxon>
        <taxon>Bradyrhizobium</taxon>
    </lineage>
</organism>
<dbReference type="EMBL" id="LT629693">
    <property type="protein sequence ID" value="SDJ61573.1"/>
    <property type="molecule type" value="Genomic_DNA"/>
</dbReference>
<gene>
    <name evidence="1" type="ORF">SAMN05444163_5929</name>
</gene>
<keyword evidence="2" id="KW-1185">Reference proteome</keyword>
<proteinExistence type="predicted"/>
<dbReference type="Proteomes" id="UP000198803">
    <property type="component" value="Chromosome I"/>
</dbReference>
<accession>A0ABY0Q6Q9</accession>
<reference evidence="1 2" key="1">
    <citation type="submission" date="2016-10" db="EMBL/GenBank/DDBJ databases">
        <authorList>
            <person name="Varghese N."/>
            <person name="Submissions S."/>
        </authorList>
    </citation>
    <scope>NUCLEOTIDE SEQUENCE [LARGE SCALE GENOMIC DNA]</scope>
    <source>
        <strain evidence="1 2">GAS524</strain>
    </source>
</reference>
<name>A0ABY0Q6Q9_9BRAD</name>
<protein>
    <recommendedName>
        <fullName evidence="3">PilZ domain-containing protein</fullName>
    </recommendedName>
</protein>